<proteinExistence type="predicted"/>
<evidence type="ECO:0000313" key="2">
    <source>
        <dbReference type="EMBL" id="MBW0476055.1"/>
    </source>
</evidence>
<evidence type="ECO:0000313" key="3">
    <source>
        <dbReference type="Proteomes" id="UP000765509"/>
    </source>
</evidence>
<feature type="region of interest" description="Disordered" evidence="1">
    <location>
        <begin position="89"/>
        <end position="112"/>
    </location>
</feature>
<name>A0A9Q3C4J0_9BASI</name>
<organism evidence="2 3">
    <name type="scientific">Austropuccinia psidii MF-1</name>
    <dbReference type="NCBI Taxonomy" id="1389203"/>
    <lineage>
        <taxon>Eukaryota</taxon>
        <taxon>Fungi</taxon>
        <taxon>Dikarya</taxon>
        <taxon>Basidiomycota</taxon>
        <taxon>Pucciniomycotina</taxon>
        <taxon>Pucciniomycetes</taxon>
        <taxon>Pucciniales</taxon>
        <taxon>Sphaerophragmiaceae</taxon>
        <taxon>Austropuccinia</taxon>
    </lineage>
</organism>
<reference evidence="2" key="1">
    <citation type="submission" date="2021-03" db="EMBL/GenBank/DDBJ databases">
        <title>Draft genome sequence of rust myrtle Austropuccinia psidii MF-1, a brazilian biotype.</title>
        <authorList>
            <person name="Quecine M.C."/>
            <person name="Pachon D.M.R."/>
            <person name="Bonatelli M.L."/>
            <person name="Correr F.H."/>
            <person name="Franceschini L.M."/>
            <person name="Leite T.F."/>
            <person name="Margarido G.R.A."/>
            <person name="Almeida C.A."/>
            <person name="Ferrarezi J.A."/>
            <person name="Labate C.A."/>
        </authorList>
    </citation>
    <scope>NUCLEOTIDE SEQUENCE</scope>
    <source>
        <strain evidence="2">MF-1</strain>
    </source>
</reference>
<dbReference type="Proteomes" id="UP000765509">
    <property type="component" value="Unassembled WGS sequence"/>
</dbReference>
<evidence type="ECO:0000256" key="1">
    <source>
        <dbReference type="SAM" id="MobiDB-lite"/>
    </source>
</evidence>
<gene>
    <name evidence="2" type="ORF">O181_015770</name>
</gene>
<accession>A0A9Q3C4J0</accession>
<sequence length="112" mass="12055">MKVIKFLEPCLQLWLPQGPPYGAPNSKVGPPSQSLRGASTMALDFPLKFQSMKANLPNFFLLGPLENPSNLGPGGPQLPLQAVDCKEPFGHEAPKKISHSVAGTKKNHMAPK</sequence>
<keyword evidence="3" id="KW-1185">Reference proteome</keyword>
<comment type="caution">
    <text evidence="2">The sequence shown here is derived from an EMBL/GenBank/DDBJ whole genome shotgun (WGS) entry which is preliminary data.</text>
</comment>
<dbReference type="AlphaFoldDB" id="A0A9Q3C4J0"/>
<protein>
    <submittedName>
        <fullName evidence="2">Uncharacterized protein</fullName>
    </submittedName>
</protein>
<dbReference type="EMBL" id="AVOT02004327">
    <property type="protein sequence ID" value="MBW0476055.1"/>
    <property type="molecule type" value="Genomic_DNA"/>
</dbReference>